<dbReference type="KEGG" id="cfu:CFU_2534"/>
<comment type="caution">
    <text evidence="2">Lacks conserved residue(s) required for the propagation of feature annotation.</text>
</comment>
<dbReference type="STRING" id="1005048.CFU_2534"/>
<evidence type="ECO:0000259" key="3">
    <source>
        <dbReference type="PROSITE" id="PS50110"/>
    </source>
</evidence>
<dbReference type="InterPro" id="IPR050595">
    <property type="entry name" value="Bact_response_regulator"/>
</dbReference>
<reference evidence="4 5" key="5">
    <citation type="journal article" date="2011" name="ISME J.">
        <title>Dual transcriptional profiling of a bacterial/fungal confrontation: Collimonas fungivorans versus Aspergillus niger.</title>
        <authorList>
            <person name="Mela F."/>
            <person name="Fritsche K."/>
            <person name="de Boer W."/>
            <person name="van Veen J.A."/>
            <person name="de Graaff L.H."/>
            <person name="van den Berg M."/>
            <person name="Leveau J.H."/>
        </authorList>
    </citation>
    <scope>NUCLEOTIDE SEQUENCE [LARGE SCALE GENOMIC DNA]</scope>
    <source>
        <strain evidence="4 5">Ter331</strain>
    </source>
</reference>
<reference evidence="4 5" key="3">
    <citation type="journal article" date="2008" name="FEMS Microbiol. Ecol.">
        <title>Identification and characterization of genes underlying chitinolysis in Collimonas fungivorans Ter331.</title>
        <authorList>
            <person name="Fritsche K."/>
            <person name="de Boer W."/>
            <person name="Gerards S."/>
            <person name="van den Berg M."/>
            <person name="van Veen J.A."/>
            <person name="Leveau J.H."/>
        </authorList>
    </citation>
    <scope>NUCLEOTIDE SEQUENCE [LARGE SCALE GENOMIC DNA]</scope>
    <source>
        <strain evidence="4 5">Ter331</strain>
    </source>
</reference>
<evidence type="ECO:0000313" key="5">
    <source>
        <dbReference type="Proteomes" id="UP000008392"/>
    </source>
</evidence>
<sequence>MHSAIIKTKVKYGAAIMVSPVFVQQGAYKKMKNHHASFAIRFIGFSAREVNIFDATFSVEQNREKQYFRLPADSLQEPDLYLVNADDLKALATLADMEPNNLRPALLVGAPNVELPFATVERPIRWLKLFDALDSLMERRLIMLAKQNPADTALANNVPERRRRERLDLDLTDPQEYERMRSKPPQSDRILVIDNHSTFRDDLAVAMAHHVVPVEWVGNPDAAAEVYARQTISVVLINPQLSSFDPYDLCTTIKQQHKNTRIAVIFLIDRNFAYDHVRARQVACDGFLSRHLEQPQILLALGKFLSLRR</sequence>
<gene>
    <name evidence="4" type="ordered locus">CFU_2534</name>
</gene>
<dbReference type="InterPro" id="IPR011006">
    <property type="entry name" value="CheY-like_superfamily"/>
</dbReference>
<dbReference type="EMBL" id="CP002745">
    <property type="protein sequence ID" value="AEK62361.1"/>
    <property type="molecule type" value="Genomic_DNA"/>
</dbReference>
<reference evidence="4 5" key="4">
    <citation type="journal article" date="2010" name="Environ. Microbiol.">
        <title>The bacterial genus Collimonas: mycophagy, weathering and other adaptive solutions to life in oligotrophic soil environments.</title>
        <authorList>
            <person name="Leveau J.H."/>
            <person name="Uroz S."/>
            <person name="de Boer W."/>
        </authorList>
    </citation>
    <scope>NUCLEOTIDE SEQUENCE [LARGE SCALE GENOMIC DNA]</scope>
    <source>
        <strain evidence="4 5">Ter331</strain>
    </source>
</reference>
<dbReference type="HOGENOM" id="CLU_1000422_0_0_4"/>
<organism evidence="4 5">
    <name type="scientific">Collimonas fungivorans (strain Ter331)</name>
    <dbReference type="NCBI Taxonomy" id="1005048"/>
    <lineage>
        <taxon>Bacteria</taxon>
        <taxon>Pseudomonadati</taxon>
        <taxon>Pseudomonadota</taxon>
        <taxon>Betaproteobacteria</taxon>
        <taxon>Burkholderiales</taxon>
        <taxon>Oxalobacteraceae</taxon>
        <taxon>Collimonas</taxon>
    </lineage>
</organism>
<evidence type="ECO:0000256" key="1">
    <source>
        <dbReference type="ARBA" id="ARBA00022553"/>
    </source>
</evidence>
<evidence type="ECO:0000313" key="4">
    <source>
        <dbReference type="EMBL" id="AEK62361.1"/>
    </source>
</evidence>
<name>G0A999_COLFT</name>
<dbReference type="AlphaFoldDB" id="G0A999"/>
<dbReference type="Pfam" id="PF00072">
    <property type="entry name" value="Response_reg"/>
    <property type="match status" value="1"/>
</dbReference>
<keyword evidence="5" id="KW-1185">Reference proteome</keyword>
<proteinExistence type="predicted"/>
<keyword evidence="1" id="KW-0597">Phosphoprotein</keyword>
<reference evidence="5" key="6">
    <citation type="submission" date="2011-05" db="EMBL/GenBank/DDBJ databases">
        <title>Complete sequence of Collimonas fungivorans Ter331.</title>
        <authorList>
            <person name="Leveau J.H."/>
        </authorList>
    </citation>
    <scope>NUCLEOTIDE SEQUENCE [LARGE SCALE GENOMIC DNA]</scope>
    <source>
        <strain evidence="5">Ter331</strain>
    </source>
</reference>
<accession>G0A999</accession>
<dbReference type="GO" id="GO:0000160">
    <property type="term" value="P:phosphorelay signal transduction system"/>
    <property type="evidence" value="ECO:0007669"/>
    <property type="project" value="InterPro"/>
</dbReference>
<reference evidence="4 5" key="2">
    <citation type="journal article" date="2006" name="J. Microbiol. Methods">
        <title>Genomic flank-sequencing of plasposon insertion sites for rapid identification of functional genes.</title>
        <authorList>
            <person name="Leveau J.H."/>
            <person name="Gerards S."/>
            <person name="Fritsche K."/>
            <person name="Zondag G."/>
            <person name="van Veen J.A."/>
        </authorList>
    </citation>
    <scope>NUCLEOTIDE SEQUENCE [LARGE SCALE GENOMIC DNA]</scope>
    <source>
        <strain evidence="4 5">Ter331</strain>
    </source>
</reference>
<dbReference type="PANTHER" id="PTHR44591:SF3">
    <property type="entry name" value="RESPONSE REGULATORY DOMAIN-CONTAINING PROTEIN"/>
    <property type="match status" value="1"/>
</dbReference>
<protein>
    <recommendedName>
        <fullName evidence="3">Response regulatory domain-containing protein</fullName>
    </recommendedName>
</protein>
<dbReference type="PANTHER" id="PTHR44591">
    <property type="entry name" value="STRESS RESPONSE REGULATOR PROTEIN 1"/>
    <property type="match status" value="1"/>
</dbReference>
<dbReference type="InterPro" id="IPR001789">
    <property type="entry name" value="Sig_transdc_resp-reg_receiver"/>
</dbReference>
<dbReference type="PROSITE" id="PS50110">
    <property type="entry name" value="RESPONSE_REGULATORY"/>
    <property type="match status" value="1"/>
</dbReference>
<reference evidence="4 5" key="1">
    <citation type="journal article" date="2004" name="Environ. Microbiol.">
        <title>Phylogeny-function analysis of (meta)genomic libraries: screening for expression of ribosomal RNA genes by large-insert library fluorescent in situ hybridization (LIL-FISH).</title>
        <authorList>
            <person name="Leveau J.H."/>
            <person name="Gerards S."/>
            <person name="de Boer W."/>
            <person name="van Veen J.A."/>
        </authorList>
    </citation>
    <scope>NUCLEOTIDE SEQUENCE [LARGE SCALE GENOMIC DNA]</scope>
    <source>
        <strain evidence="4 5">Ter331</strain>
    </source>
</reference>
<evidence type="ECO:0000256" key="2">
    <source>
        <dbReference type="PROSITE-ProRule" id="PRU00169"/>
    </source>
</evidence>
<dbReference type="SUPFAM" id="SSF52172">
    <property type="entry name" value="CheY-like"/>
    <property type="match status" value="1"/>
</dbReference>
<feature type="domain" description="Response regulatory" evidence="3">
    <location>
        <begin position="189"/>
        <end position="305"/>
    </location>
</feature>
<dbReference type="Proteomes" id="UP000008392">
    <property type="component" value="Chromosome"/>
</dbReference>
<dbReference type="eggNOG" id="COG0745">
    <property type="taxonomic scope" value="Bacteria"/>
</dbReference>
<dbReference type="Gene3D" id="3.40.50.2300">
    <property type="match status" value="1"/>
</dbReference>